<evidence type="ECO:0000313" key="3">
    <source>
        <dbReference type="Proteomes" id="UP001390669"/>
    </source>
</evidence>
<accession>A0ABU9S5P7</accession>
<name>A0ABU9S5P7_9BURK</name>
<keyword evidence="2" id="KW-0969">Cilium</keyword>
<proteinExistence type="predicted"/>
<dbReference type="InterPro" id="IPR023346">
    <property type="entry name" value="Lysozyme-like_dom_sf"/>
</dbReference>
<comment type="caution">
    <text evidence="2">The sequence shown here is derived from an EMBL/GenBank/DDBJ whole genome shotgun (WGS) entry which is preliminary data.</text>
</comment>
<evidence type="ECO:0000256" key="1">
    <source>
        <dbReference type="SAM" id="MobiDB-lite"/>
    </source>
</evidence>
<evidence type="ECO:0000313" key="2">
    <source>
        <dbReference type="EMBL" id="MEM5446685.1"/>
    </source>
</evidence>
<feature type="compositionally biased region" description="Basic and acidic residues" evidence="1">
    <location>
        <begin position="103"/>
        <end position="113"/>
    </location>
</feature>
<keyword evidence="2" id="KW-0282">Flagellum</keyword>
<dbReference type="Gene3D" id="3.90.1720.10">
    <property type="entry name" value="endopeptidase domain like (from Nostoc punctiforme)"/>
    <property type="match status" value="1"/>
</dbReference>
<dbReference type="Gene3D" id="1.10.530.10">
    <property type="match status" value="1"/>
</dbReference>
<keyword evidence="2" id="KW-0966">Cell projection</keyword>
<dbReference type="SUPFAM" id="SSF53955">
    <property type="entry name" value="Lysozyme-like"/>
    <property type="match status" value="1"/>
</dbReference>
<feature type="compositionally biased region" description="Low complexity" evidence="1">
    <location>
        <begin position="178"/>
        <end position="228"/>
    </location>
</feature>
<feature type="region of interest" description="Disordered" evidence="1">
    <location>
        <begin position="30"/>
        <end position="55"/>
    </location>
</feature>
<dbReference type="EMBL" id="JAYMRW010000001">
    <property type="protein sequence ID" value="MEM5446685.1"/>
    <property type="molecule type" value="Genomic_DNA"/>
</dbReference>
<keyword evidence="3" id="KW-1185">Reference proteome</keyword>
<dbReference type="Proteomes" id="UP001390669">
    <property type="component" value="Unassembled WGS sequence"/>
</dbReference>
<reference evidence="2 3" key="1">
    <citation type="submission" date="2024-01" db="EMBL/GenBank/DDBJ databases">
        <title>The diversity of rhizobia nodulating Mimosa spp. in eleven states of Brazil covering several biomes is determined by host plant, location, and edaphic factors.</title>
        <authorList>
            <person name="Rouws L."/>
            <person name="Barauna A."/>
            <person name="Beukes C."/>
            <person name="De Faria S.M."/>
            <person name="Gross E."/>
            <person name="Dos Reis Junior F.B."/>
            <person name="Simon M."/>
            <person name="Maluk M."/>
            <person name="Odee D.W."/>
            <person name="Kenicer G."/>
            <person name="Young J.P.W."/>
            <person name="Reis V.M."/>
            <person name="Zilli J."/>
            <person name="James E.K."/>
        </authorList>
    </citation>
    <scope>NUCLEOTIDE SEQUENCE [LARGE SCALE GENOMIC DNA]</scope>
    <source>
        <strain evidence="2 3">JPY164</strain>
    </source>
</reference>
<dbReference type="RefSeq" id="WP_406951416.1">
    <property type="nucleotide sequence ID" value="NZ_JAYMRW010000001.1"/>
</dbReference>
<feature type="compositionally biased region" description="Polar residues" evidence="1">
    <location>
        <begin position="151"/>
        <end position="167"/>
    </location>
</feature>
<organism evidence="2 3">
    <name type="scientific">Paraburkholderia guartelaensis</name>
    <dbReference type="NCBI Taxonomy" id="2546446"/>
    <lineage>
        <taxon>Bacteria</taxon>
        <taxon>Pseudomonadati</taxon>
        <taxon>Pseudomonadota</taxon>
        <taxon>Betaproteobacteria</taxon>
        <taxon>Burkholderiales</taxon>
        <taxon>Burkholderiaceae</taxon>
        <taxon>Paraburkholderia</taxon>
    </lineage>
</organism>
<feature type="compositionally biased region" description="Polar residues" evidence="1">
    <location>
        <begin position="43"/>
        <end position="55"/>
    </location>
</feature>
<protein>
    <submittedName>
        <fullName evidence="2">Flagellar hook-length control protein FliK</fullName>
    </submittedName>
</protein>
<feature type="region of interest" description="Disordered" evidence="1">
    <location>
        <begin position="103"/>
        <end position="254"/>
    </location>
</feature>
<sequence length="652" mass="69154">MSTDSDSPPKMQYRFVGLDGSPISGLTYRVQSDGATVDGSTGEDGSSSAPTTFNTGAECSVSVKTDTGEYKQVACFTIPSADTTVTLMSPSMLLKTSTELHGGGDADVYKEPPPEAPAETGNLATHPAYADDASSTPAESDRPTADISASPAANSAGSTVDPTNTTAPPLGSVAPAPSVSSLGTTTLTTGVGNTATSPKPNAVATSSKAAVSKTTSASKPESKPASPKGGSGKPPVTPNVATKRDAVGHPQAQPQETWADWAGHKINAAWHFIEDWMGVESNPVAGKGAIAPAKRAPRGADQGQSASVLDTAAIARKNSGLVEEQTTHTMPSPSTVVNLKQIADGTIKYGTKASKESKGQCYMFVKIALWKMDAIRFIREKNGKFEGAGGSYAKVAGAFLESQGFKNVMSELPDARWALPGDVIVYHVAGDTETADGRGQPGHIDIRTYHYYVSDFKRNYLCVGGRNPNGTRHYYEPVGIYRKAGFSDPLPLARMKAFLKIIRSREAKTFFQLGGDSKTYYASQGVYSLSGGIRDLSTYPPGAHHQGAYQMTRAVWMAGQRPDMGALPADFQPATQDRYAVFLMEGHPGRLDPTTREPQPTALGYVRTGEIEKAVALLRSEWASMPGTSQDQGYTMAQLKSDFDKYVKEFNN</sequence>
<gene>
    <name evidence="2" type="ORF">VSR33_04180</name>
</gene>